<feature type="transmembrane region" description="Helical" evidence="8">
    <location>
        <begin position="304"/>
        <end position="332"/>
    </location>
</feature>
<protein>
    <submittedName>
        <fullName evidence="10">MFS transporter</fullName>
    </submittedName>
</protein>
<feature type="transmembrane region" description="Helical" evidence="8">
    <location>
        <begin position="105"/>
        <end position="125"/>
    </location>
</feature>
<feature type="region of interest" description="Disordered" evidence="7">
    <location>
        <begin position="1"/>
        <end position="20"/>
    </location>
</feature>
<dbReference type="GO" id="GO:0005886">
    <property type="term" value="C:plasma membrane"/>
    <property type="evidence" value="ECO:0007669"/>
    <property type="project" value="UniProtKB-SubCell"/>
</dbReference>
<feature type="transmembrane region" description="Helical" evidence="8">
    <location>
        <begin position="171"/>
        <end position="191"/>
    </location>
</feature>
<evidence type="ECO:0000256" key="2">
    <source>
        <dbReference type="ARBA" id="ARBA00022448"/>
    </source>
</evidence>
<dbReference type="SUPFAM" id="SSF103473">
    <property type="entry name" value="MFS general substrate transporter"/>
    <property type="match status" value="2"/>
</dbReference>
<organism evidence="10 11">
    <name type="scientific">Gordonia aquimaris</name>
    <dbReference type="NCBI Taxonomy" id="2984863"/>
    <lineage>
        <taxon>Bacteria</taxon>
        <taxon>Bacillati</taxon>
        <taxon>Actinomycetota</taxon>
        <taxon>Actinomycetes</taxon>
        <taxon>Mycobacteriales</taxon>
        <taxon>Gordoniaceae</taxon>
        <taxon>Gordonia</taxon>
    </lineage>
</organism>
<dbReference type="InterPro" id="IPR013784">
    <property type="entry name" value="Carb-bd-like_fold"/>
</dbReference>
<evidence type="ECO:0000256" key="3">
    <source>
        <dbReference type="ARBA" id="ARBA00022475"/>
    </source>
</evidence>
<dbReference type="InterPro" id="IPR008969">
    <property type="entry name" value="CarboxyPept-like_regulatory"/>
</dbReference>
<feature type="transmembrane region" description="Helical" evidence="8">
    <location>
        <begin position="488"/>
        <end position="505"/>
    </location>
</feature>
<evidence type="ECO:0000256" key="8">
    <source>
        <dbReference type="SAM" id="Phobius"/>
    </source>
</evidence>
<dbReference type="Gene3D" id="1.20.1250.20">
    <property type="entry name" value="MFS general substrate transporter like domains"/>
    <property type="match status" value="2"/>
</dbReference>
<feature type="transmembrane region" description="Helical" evidence="8">
    <location>
        <begin position="400"/>
        <end position="418"/>
    </location>
</feature>
<dbReference type="SUPFAM" id="SSF49464">
    <property type="entry name" value="Carboxypeptidase regulatory domain-like"/>
    <property type="match status" value="1"/>
</dbReference>
<dbReference type="Gene3D" id="2.60.40.1120">
    <property type="entry name" value="Carboxypeptidase-like, regulatory domain"/>
    <property type="match status" value="3"/>
</dbReference>
<keyword evidence="5 8" id="KW-1133">Transmembrane helix</keyword>
<dbReference type="CDD" id="cd17321">
    <property type="entry name" value="MFS_MMR_MDR_like"/>
    <property type="match status" value="1"/>
</dbReference>
<feature type="transmembrane region" description="Helical" evidence="8">
    <location>
        <begin position="344"/>
        <end position="363"/>
    </location>
</feature>
<feature type="domain" description="Major facilitator superfamily (MFS) profile" evidence="9">
    <location>
        <begin position="33"/>
        <end position="571"/>
    </location>
</feature>
<keyword evidence="6 8" id="KW-0472">Membrane</keyword>
<accession>A0A9X3D8U6</accession>
<sequence length="877" mass="91332">MSDTSNAVAPGTDTRGSRQRSLAELGPNYKWIALSNTTLGMLIATINSSIVLIALPDIFKGIHLNPLEPQNTSYLLWMMMGFLVVTAVLVVSFGRLGDMFGRARMYNMGFAIFTVSSIFLAITWFDGSEAAIWLIFWRIVQGVGGAFLMANSSAILTDAFPANQRGLAMGINGVAAIAGSFLGLLIGGVLAPIQWHYIFLVSVPFGVVGTIWAYLKLHDTGERRKAKMDWWGNITFAVGLIAILIAITYGIQPYGTSNMGWGNPWVLTGLIGGVIVLAAFVFIETKVPSPLFELSLFKNRSFAFGNIANLMASIGRGGLQFILIIWLQGIWLPQHGYDYSRTPLWAGIYMVPMTIGFLLSAPVSGALSDRLGTKWFTTTGMVITAGTFAALIAMPVDFQYWVFALVMLINGIGMGLFASPNRAEVMNSLPITSRGSGAGMMTTFQNAAMVLSIGLFFSLMIAGLSAHLPDAMFSGLTANGMPDAPADGIAHLPTVGILFAAFLGYNPIREVGGQALQGLPQSAVDHLTGLDFFPHLISDPFSDGLTAAFTFALICCVIGAIASLFTGSPKSATPEMVGVELAAVAADAGVGTPAELIDEAHMTGARHRKPGPSTAGSAASGDPRITGHITGSDGVAPAEAAVTVTDVRGHQVGTATVGPDGSYAVGDLADGTYTVIATAPGRSPRALTVSVVGELTFRRDFVLAGGSTLRGTVRDGDRPLPAALVVTDRSGAVISRAHADADGDFVIGGLSNGDTVAVTASAPGYQPTSQLVTVDASAPGVVDIVLIATGGVQGTVRTPDGTPLVGATVSAIGPDQTIVASVTTDTDGRYRIEGLTDSAFTVVANMYEPTALAVSVSAGQRNTADIALGAGHKPVVS</sequence>
<evidence type="ECO:0000256" key="5">
    <source>
        <dbReference type="ARBA" id="ARBA00022989"/>
    </source>
</evidence>
<evidence type="ECO:0000256" key="7">
    <source>
        <dbReference type="SAM" id="MobiDB-lite"/>
    </source>
</evidence>
<dbReference type="GO" id="GO:0030246">
    <property type="term" value="F:carbohydrate binding"/>
    <property type="evidence" value="ECO:0007669"/>
    <property type="project" value="InterPro"/>
</dbReference>
<dbReference type="RefSeq" id="WP_266062848.1">
    <property type="nucleotide sequence ID" value="NZ_JAPKFM010000019.1"/>
</dbReference>
<dbReference type="Pfam" id="PF13620">
    <property type="entry name" value="CarboxypepD_reg"/>
    <property type="match status" value="3"/>
</dbReference>
<feature type="transmembrane region" description="Helical" evidence="8">
    <location>
        <begin position="197"/>
        <end position="218"/>
    </location>
</feature>
<keyword evidence="11" id="KW-1185">Reference proteome</keyword>
<comment type="caution">
    <text evidence="10">The sequence shown here is derived from an EMBL/GenBank/DDBJ whole genome shotgun (WGS) entry which is preliminary data.</text>
</comment>
<dbReference type="PROSITE" id="PS50850">
    <property type="entry name" value="MFS"/>
    <property type="match status" value="1"/>
</dbReference>
<evidence type="ECO:0000256" key="4">
    <source>
        <dbReference type="ARBA" id="ARBA00022692"/>
    </source>
</evidence>
<feature type="transmembrane region" description="Helical" evidence="8">
    <location>
        <begin position="131"/>
        <end position="150"/>
    </location>
</feature>
<reference evidence="10" key="1">
    <citation type="submission" date="2022-10" db="EMBL/GenBank/DDBJ databases">
        <title>WGS of marine actinomycetes from Thailand.</title>
        <authorList>
            <person name="Thawai C."/>
        </authorList>
    </citation>
    <scope>NUCLEOTIDE SEQUENCE</scope>
    <source>
        <strain evidence="10">SW21</strain>
    </source>
</reference>
<gene>
    <name evidence="10" type="ORF">OSB52_17180</name>
</gene>
<evidence type="ECO:0000313" key="11">
    <source>
        <dbReference type="Proteomes" id="UP001143347"/>
    </source>
</evidence>
<evidence type="ECO:0000256" key="6">
    <source>
        <dbReference type="ARBA" id="ARBA00023136"/>
    </source>
</evidence>
<proteinExistence type="predicted"/>
<dbReference type="SUPFAM" id="SSF49452">
    <property type="entry name" value="Starch-binding domain-like"/>
    <property type="match status" value="2"/>
</dbReference>
<feature type="transmembrane region" description="Helical" evidence="8">
    <location>
        <begin position="264"/>
        <end position="283"/>
    </location>
</feature>
<feature type="transmembrane region" description="Helical" evidence="8">
    <location>
        <begin position="447"/>
        <end position="468"/>
    </location>
</feature>
<dbReference type="InterPro" id="IPR011701">
    <property type="entry name" value="MFS"/>
</dbReference>
<evidence type="ECO:0000259" key="9">
    <source>
        <dbReference type="PROSITE" id="PS50850"/>
    </source>
</evidence>
<feature type="transmembrane region" description="Helical" evidence="8">
    <location>
        <begin position="31"/>
        <end position="54"/>
    </location>
</feature>
<evidence type="ECO:0000313" key="10">
    <source>
        <dbReference type="EMBL" id="MCX2965821.1"/>
    </source>
</evidence>
<dbReference type="Pfam" id="PF07690">
    <property type="entry name" value="MFS_1"/>
    <property type="match status" value="1"/>
</dbReference>
<feature type="transmembrane region" description="Helical" evidence="8">
    <location>
        <begin position="375"/>
        <end position="394"/>
    </location>
</feature>
<comment type="subcellular location">
    <subcellularLocation>
        <location evidence="1">Cell membrane</location>
        <topology evidence="1">Multi-pass membrane protein</topology>
    </subcellularLocation>
</comment>
<feature type="transmembrane region" description="Helical" evidence="8">
    <location>
        <begin position="545"/>
        <end position="565"/>
    </location>
</feature>
<dbReference type="EMBL" id="JAPKFM010000019">
    <property type="protein sequence ID" value="MCX2965821.1"/>
    <property type="molecule type" value="Genomic_DNA"/>
</dbReference>
<feature type="region of interest" description="Disordered" evidence="7">
    <location>
        <begin position="604"/>
        <end position="632"/>
    </location>
</feature>
<feature type="transmembrane region" description="Helical" evidence="8">
    <location>
        <begin position="74"/>
        <end position="93"/>
    </location>
</feature>
<evidence type="ECO:0000256" key="1">
    <source>
        <dbReference type="ARBA" id="ARBA00004651"/>
    </source>
</evidence>
<dbReference type="PANTHER" id="PTHR42718">
    <property type="entry name" value="MAJOR FACILITATOR SUPERFAMILY MULTIDRUG TRANSPORTER MFSC"/>
    <property type="match status" value="1"/>
</dbReference>
<dbReference type="InterPro" id="IPR020846">
    <property type="entry name" value="MFS_dom"/>
</dbReference>
<keyword evidence="4 8" id="KW-0812">Transmembrane</keyword>
<dbReference type="InterPro" id="IPR036259">
    <property type="entry name" value="MFS_trans_sf"/>
</dbReference>
<dbReference type="GO" id="GO:0022857">
    <property type="term" value="F:transmembrane transporter activity"/>
    <property type="evidence" value="ECO:0007669"/>
    <property type="project" value="InterPro"/>
</dbReference>
<dbReference type="Proteomes" id="UP001143347">
    <property type="component" value="Unassembled WGS sequence"/>
</dbReference>
<keyword evidence="3" id="KW-1003">Cell membrane</keyword>
<name>A0A9X3D8U6_9ACTN</name>
<dbReference type="AlphaFoldDB" id="A0A9X3D8U6"/>
<dbReference type="PANTHER" id="PTHR42718:SF46">
    <property type="entry name" value="BLR6921 PROTEIN"/>
    <property type="match status" value="1"/>
</dbReference>
<keyword evidence="2" id="KW-0813">Transport</keyword>
<feature type="transmembrane region" description="Helical" evidence="8">
    <location>
        <begin position="230"/>
        <end position="252"/>
    </location>
</feature>